<dbReference type="GO" id="GO:0008176">
    <property type="term" value="F:tRNA (guanine(46)-N7)-methyltransferase activity"/>
    <property type="evidence" value="ECO:0007669"/>
    <property type="project" value="UniProtKB-EC"/>
</dbReference>
<dbReference type="Proteomes" id="UP001597326">
    <property type="component" value="Unassembled WGS sequence"/>
</dbReference>
<comment type="caution">
    <text evidence="8">The sequence shown here is derived from an EMBL/GenBank/DDBJ whole genome shotgun (WGS) entry which is preliminary data.</text>
</comment>
<dbReference type="InterPro" id="IPR055361">
    <property type="entry name" value="tRNA_methyltr_TrmB_bact"/>
</dbReference>
<gene>
    <name evidence="7 8" type="primary">trmB</name>
    <name evidence="8" type="ORF">ACFSCS_01435</name>
</gene>
<evidence type="ECO:0000313" key="9">
    <source>
        <dbReference type="Proteomes" id="UP001597326"/>
    </source>
</evidence>
<feature type="binding site" evidence="7">
    <location>
        <position position="106"/>
    </location>
    <ligand>
        <name>S-adenosyl-L-methionine</name>
        <dbReference type="ChEBI" id="CHEBI:59789"/>
    </ligand>
</feature>
<sequence>MPTPPPLEPHRRTGERRVRRDVVSFVRRSARMNDSQLKAWTTWNQSRVVRVSEGETETSIAEDASIDWDEVFGRRAPLIVEIGSGTGDSLVPMAAAHPEANVVAFEVFQPAVANTLGKLAREGVDNVRIVMADGQQGLERLFAPGSISELWLFFADPWHKSRHHKRRLVSPEFAQLVRSRLVDGGRWRLATDWEDYALWMREVLDVAEGLTNEHLDPSDPEGTGWAPRLELRPVTKYERKGLAAGRTIHDLTYRKSS</sequence>
<dbReference type="PANTHER" id="PTHR23417:SF14">
    <property type="entry name" value="PENTACOTRIPEPTIDE-REPEAT REGION OF PRORP DOMAIN-CONTAINING PROTEIN"/>
    <property type="match status" value="1"/>
</dbReference>
<comment type="caution">
    <text evidence="7">Lacks conserved residue(s) required for the propagation of feature annotation.</text>
</comment>
<keyword evidence="9" id="KW-1185">Reference proteome</keyword>
<feature type="binding site" evidence="7">
    <location>
        <position position="160"/>
    </location>
    <ligand>
        <name>substrate</name>
    </ligand>
</feature>
<evidence type="ECO:0000256" key="6">
    <source>
        <dbReference type="ARBA" id="ARBA00022694"/>
    </source>
</evidence>
<keyword evidence="4 7" id="KW-0808">Transferase</keyword>
<dbReference type="PANTHER" id="PTHR23417">
    <property type="entry name" value="3-DEOXY-D-MANNO-OCTULOSONIC-ACID TRANSFERASE/TRNA GUANINE-N 7 - -METHYLTRANSFERASE"/>
    <property type="match status" value="1"/>
</dbReference>
<dbReference type="CDD" id="cd02440">
    <property type="entry name" value="AdoMet_MTases"/>
    <property type="match status" value="1"/>
</dbReference>
<evidence type="ECO:0000256" key="2">
    <source>
        <dbReference type="ARBA" id="ARBA00003015"/>
    </source>
</evidence>
<comment type="pathway">
    <text evidence="7">tRNA modification; N(7)-methylguanine-tRNA biosynthesis.</text>
</comment>
<dbReference type="EC" id="2.1.1.33" evidence="7"/>
<dbReference type="InterPro" id="IPR003358">
    <property type="entry name" value="tRNA_(Gua-N-7)_MeTrfase_Trmb"/>
</dbReference>
<feature type="binding site" evidence="7">
    <location>
        <position position="81"/>
    </location>
    <ligand>
        <name>S-adenosyl-L-methionine</name>
        <dbReference type="ChEBI" id="CHEBI:59789"/>
    </ligand>
</feature>
<protein>
    <recommendedName>
        <fullName evidence="7">tRNA (guanine-N(7)-)-methyltransferase</fullName>
        <ecNumber evidence="7">2.1.1.33</ecNumber>
    </recommendedName>
    <alternativeName>
        <fullName evidence="7">tRNA (guanine(46)-N(7))-methyltransferase</fullName>
    </alternativeName>
    <alternativeName>
        <fullName evidence="7">tRNA(m7G46)-methyltransferase</fullName>
    </alternativeName>
</protein>
<keyword evidence="6 7" id="KW-0819">tRNA processing</keyword>
<evidence type="ECO:0000256" key="4">
    <source>
        <dbReference type="ARBA" id="ARBA00022679"/>
    </source>
</evidence>
<reference evidence="9" key="1">
    <citation type="journal article" date="2019" name="Int. J. Syst. Evol. Microbiol.">
        <title>The Global Catalogue of Microorganisms (GCM) 10K type strain sequencing project: providing services to taxonomists for standard genome sequencing and annotation.</title>
        <authorList>
            <consortium name="The Broad Institute Genomics Platform"/>
            <consortium name="The Broad Institute Genome Sequencing Center for Infectious Disease"/>
            <person name="Wu L."/>
            <person name="Ma J."/>
        </authorList>
    </citation>
    <scope>NUCLEOTIDE SEQUENCE [LARGE SCALE GENOMIC DNA]</scope>
    <source>
        <strain evidence="9">CAIM 431</strain>
    </source>
</reference>
<keyword evidence="5 7" id="KW-0949">S-adenosyl-L-methionine</keyword>
<feature type="binding site" evidence="7">
    <location>
        <position position="133"/>
    </location>
    <ligand>
        <name>S-adenosyl-L-methionine</name>
        <dbReference type="ChEBI" id="CHEBI:59789"/>
    </ligand>
</feature>
<evidence type="ECO:0000256" key="1">
    <source>
        <dbReference type="ARBA" id="ARBA00000142"/>
    </source>
</evidence>
<comment type="catalytic activity">
    <reaction evidence="1 7">
        <text>guanosine(46) in tRNA + S-adenosyl-L-methionine = N(7)-methylguanosine(46) in tRNA + S-adenosyl-L-homocysteine</text>
        <dbReference type="Rhea" id="RHEA:42708"/>
        <dbReference type="Rhea" id="RHEA-COMP:10188"/>
        <dbReference type="Rhea" id="RHEA-COMP:10189"/>
        <dbReference type="ChEBI" id="CHEBI:57856"/>
        <dbReference type="ChEBI" id="CHEBI:59789"/>
        <dbReference type="ChEBI" id="CHEBI:74269"/>
        <dbReference type="ChEBI" id="CHEBI:74480"/>
        <dbReference type="EC" id="2.1.1.33"/>
    </reaction>
</comment>
<evidence type="ECO:0000313" key="8">
    <source>
        <dbReference type="EMBL" id="MFD1888848.1"/>
    </source>
</evidence>
<feature type="binding site" evidence="7">
    <location>
        <position position="156"/>
    </location>
    <ligand>
        <name>S-adenosyl-L-methionine</name>
        <dbReference type="ChEBI" id="CHEBI:59789"/>
    </ligand>
</feature>
<keyword evidence="3 7" id="KW-0489">Methyltransferase</keyword>
<accession>A0ABW4RTB8</accession>
<dbReference type="Pfam" id="PF02390">
    <property type="entry name" value="Methyltransf_4"/>
    <property type="match status" value="1"/>
</dbReference>
<dbReference type="Gene3D" id="3.40.50.150">
    <property type="entry name" value="Vaccinia Virus protein VP39"/>
    <property type="match status" value="1"/>
</dbReference>
<dbReference type="EMBL" id="JBHUFZ010000003">
    <property type="protein sequence ID" value="MFD1888848.1"/>
    <property type="molecule type" value="Genomic_DNA"/>
</dbReference>
<dbReference type="SUPFAM" id="SSF53335">
    <property type="entry name" value="S-adenosyl-L-methionine-dependent methyltransferases"/>
    <property type="match status" value="1"/>
</dbReference>
<feature type="binding site" evidence="7">
    <location>
        <begin position="235"/>
        <end position="238"/>
    </location>
    <ligand>
        <name>substrate</name>
    </ligand>
</feature>
<dbReference type="InterPro" id="IPR029063">
    <property type="entry name" value="SAM-dependent_MTases_sf"/>
</dbReference>
<comment type="similarity">
    <text evidence="7">Belongs to the class I-like SAM-binding methyltransferase superfamily. TrmB family.</text>
</comment>
<dbReference type="HAMAP" id="MF_01057">
    <property type="entry name" value="tRNA_methyltr_TrmB"/>
    <property type="match status" value="1"/>
</dbReference>
<evidence type="ECO:0000256" key="7">
    <source>
        <dbReference type="HAMAP-Rule" id="MF_01057"/>
    </source>
</evidence>
<evidence type="ECO:0000256" key="5">
    <source>
        <dbReference type="ARBA" id="ARBA00022691"/>
    </source>
</evidence>
<dbReference type="PROSITE" id="PS51625">
    <property type="entry name" value="SAM_MT_TRMB"/>
    <property type="match status" value="1"/>
</dbReference>
<proteinExistence type="inferred from homology"/>
<evidence type="ECO:0000256" key="3">
    <source>
        <dbReference type="ARBA" id="ARBA00022603"/>
    </source>
</evidence>
<name>A0ABW4RTB8_9ACTN</name>
<organism evidence="8 9">
    <name type="scientific">Luteococcus peritonei</name>
    <dbReference type="NCBI Taxonomy" id="88874"/>
    <lineage>
        <taxon>Bacteria</taxon>
        <taxon>Bacillati</taxon>
        <taxon>Actinomycetota</taxon>
        <taxon>Actinomycetes</taxon>
        <taxon>Propionibacteriales</taxon>
        <taxon>Propionibacteriaceae</taxon>
        <taxon>Luteococcus</taxon>
    </lineage>
</organism>
<dbReference type="RefSeq" id="WP_343871928.1">
    <property type="nucleotide sequence ID" value="NZ_BAAAIX010000003.1"/>
</dbReference>
<feature type="binding site" evidence="7">
    <location>
        <position position="192"/>
    </location>
    <ligand>
        <name>substrate</name>
    </ligand>
</feature>
<dbReference type="NCBIfam" id="TIGR00091">
    <property type="entry name" value="tRNA (guanosine(46)-N7)-methyltransferase TrmB"/>
    <property type="match status" value="1"/>
</dbReference>
<comment type="function">
    <text evidence="2 7">Catalyzes the formation of N(7)-methylguanine at position 46 (m7G46) in tRNA.</text>
</comment>